<dbReference type="Gene3D" id="2.115.10.20">
    <property type="entry name" value="Glycosyl hydrolase domain, family 43"/>
    <property type="match status" value="2"/>
</dbReference>
<reference evidence="1 3" key="1">
    <citation type="submission" date="2018-05" db="EMBL/GenBank/DDBJ databases">
        <authorList>
            <consortium name="PulseNet: The National Subtyping Network for Foodborne Disease Surveillance"/>
            <person name="Tarr C.L."/>
            <person name="Trees E."/>
            <person name="Katz L.S."/>
            <person name="Carleton-Romer H.A."/>
            <person name="Stroika S."/>
            <person name="Kucerova Z."/>
            <person name="Roache K.F."/>
            <person name="Sabol A.L."/>
            <person name="Besser J."/>
            <person name="Gerner-Smidt P."/>
        </authorList>
    </citation>
    <scope>NUCLEOTIDE SEQUENCE [LARGE SCALE GENOMIC DNA]</scope>
    <source>
        <strain evidence="1 3">PNUSAC001435</strain>
    </source>
</reference>
<name>A0A5T1PBA2_CAMCO</name>
<dbReference type="EMBL" id="AACBVJ010000004">
    <property type="protein sequence ID" value="EAJ9197123.1"/>
    <property type="molecule type" value="Genomic_DNA"/>
</dbReference>
<organism evidence="1 3">
    <name type="scientific">Campylobacter coli</name>
    <dbReference type="NCBI Taxonomy" id="195"/>
    <lineage>
        <taxon>Bacteria</taxon>
        <taxon>Pseudomonadati</taxon>
        <taxon>Campylobacterota</taxon>
        <taxon>Epsilonproteobacteria</taxon>
        <taxon>Campylobacterales</taxon>
        <taxon>Campylobacteraceae</taxon>
        <taxon>Campylobacter</taxon>
    </lineage>
</organism>
<evidence type="ECO:0008006" key="4">
    <source>
        <dbReference type="Google" id="ProtNLM"/>
    </source>
</evidence>
<evidence type="ECO:0000313" key="1">
    <source>
        <dbReference type="EMBL" id="EAJ9197123.1"/>
    </source>
</evidence>
<reference evidence="2" key="2">
    <citation type="submission" date="2019-08" db="EMBL/GenBank/DDBJ databases">
        <authorList>
            <person name="Ashton P.M."/>
            <person name="Dallman T."/>
            <person name="Nair S."/>
            <person name="De Pinna E."/>
            <person name="Peters T."/>
            <person name="Grant K."/>
        </authorList>
    </citation>
    <scope>NUCLEOTIDE SEQUENCE</scope>
    <source>
        <strain evidence="2">241883</strain>
    </source>
</reference>
<dbReference type="PANTHER" id="PTHR35279">
    <property type="match status" value="1"/>
</dbReference>
<comment type="caution">
    <text evidence="1">The sequence shown here is derived from an EMBL/GenBank/DDBJ whole genome shotgun (WGS) entry which is preliminary data.</text>
</comment>
<evidence type="ECO:0000313" key="2">
    <source>
        <dbReference type="EMBL" id="ECQ7361006.1"/>
    </source>
</evidence>
<evidence type="ECO:0000313" key="3">
    <source>
        <dbReference type="Proteomes" id="UP000382436"/>
    </source>
</evidence>
<dbReference type="RefSeq" id="WP_002794364.1">
    <property type="nucleotide sequence ID" value="NZ_AP028409.1"/>
</dbReference>
<proteinExistence type="predicted"/>
<sequence length="304" mass="35348">MRWEKKGLIFCPNKESEWISNSVLTPQPFLLNEEVIRVYASFRDEIGIGRIGYIDLEAKNPKKIIKISKKPILNIGKNGMFDDNGVILGDVLRIENKIYMYYVAFQLVEKAKFLAFSGLAISSDNGENFQKVQEFPVLDRSSEGLFGRCIHSVIYEDGVFKVWYSVIHDWEIINNIPYPAYFIKYIESKDGIHFPLYGEDCIKCNESEYRIGRPKVYKTNFGYEMYYTSDTFTKEYKPGYAISKDGINWTRKDDFFSLQKSDKGFDSQMLCYPTILKTKYATYMFYDGNGMGRDGFGYAELIEE</sequence>
<accession>A0A5T1PBA2</accession>
<dbReference type="EMBL" id="AAKCQV010000008">
    <property type="protein sequence ID" value="ECQ7361006.1"/>
    <property type="molecule type" value="Genomic_DNA"/>
</dbReference>
<gene>
    <name evidence="1" type="ORF">BZ274_02855</name>
    <name evidence="2" type="ORF">F0E85_05255</name>
</gene>
<protein>
    <recommendedName>
        <fullName evidence="4">Glycosyl hydrolase family 32 N-terminal domain-containing protein</fullName>
    </recommendedName>
</protein>
<dbReference type="InterPro" id="IPR023296">
    <property type="entry name" value="Glyco_hydro_beta-prop_sf"/>
</dbReference>
<dbReference type="AlphaFoldDB" id="A0A5T1PBA2"/>
<dbReference type="Proteomes" id="UP000382436">
    <property type="component" value="Unassembled WGS sequence"/>
</dbReference>
<dbReference type="PANTHER" id="PTHR35279:SF1">
    <property type="entry name" value="ARABINANASE_LEVANSUCRASE_INVERTASE"/>
    <property type="match status" value="1"/>
</dbReference>
<dbReference type="KEGG" id="ccoo:ATE51_01312"/>
<dbReference type="SUPFAM" id="SSF75005">
    <property type="entry name" value="Arabinanase/levansucrase/invertase"/>
    <property type="match status" value="1"/>
</dbReference>